<evidence type="ECO:0000313" key="2">
    <source>
        <dbReference type="Proteomes" id="UP000054538"/>
    </source>
</evidence>
<organism evidence="1 2">
    <name type="scientific">Paxillus rubicundulus Ve08.2h10</name>
    <dbReference type="NCBI Taxonomy" id="930991"/>
    <lineage>
        <taxon>Eukaryota</taxon>
        <taxon>Fungi</taxon>
        <taxon>Dikarya</taxon>
        <taxon>Basidiomycota</taxon>
        <taxon>Agaricomycotina</taxon>
        <taxon>Agaricomycetes</taxon>
        <taxon>Agaricomycetidae</taxon>
        <taxon>Boletales</taxon>
        <taxon>Paxilineae</taxon>
        <taxon>Paxillaceae</taxon>
        <taxon>Paxillus</taxon>
    </lineage>
</organism>
<sequence>MLAWTALATLSSGALFPNQSNVADHSLKSLVMLAVCRCSSSWRHETDTRETLTVVLGIASSRLQCLDPADRRDDKPSFELQVHLIDSHFKMAMVQLPVGWAWTLNYVECFTHSEVVKKHRLCH</sequence>
<dbReference type="AlphaFoldDB" id="A0A0D0E1A4"/>
<gene>
    <name evidence="1" type="ORF">PAXRUDRAFT_481195</name>
</gene>
<dbReference type="EMBL" id="KN825138">
    <property type="protein sequence ID" value="KIK93984.1"/>
    <property type="molecule type" value="Genomic_DNA"/>
</dbReference>
<dbReference type="Proteomes" id="UP000054538">
    <property type="component" value="Unassembled WGS sequence"/>
</dbReference>
<name>A0A0D0E1A4_9AGAM</name>
<reference evidence="1 2" key="1">
    <citation type="submission" date="2014-04" db="EMBL/GenBank/DDBJ databases">
        <authorList>
            <consortium name="DOE Joint Genome Institute"/>
            <person name="Kuo A."/>
            <person name="Kohler A."/>
            <person name="Jargeat P."/>
            <person name="Nagy L.G."/>
            <person name="Floudas D."/>
            <person name="Copeland A."/>
            <person name="Barry K.W."/>
            <person name="Cichocki N."/>
            <person name="Veneault-Fourrey C."/>
            <person name="LaButti K."/>
            <person name="Lindquist E.A."/>
            <person name="Lipzen A."/>
            <person name="Lundell T."/>
            <person name="Morin E."/>
            <person name="Murat C."/>
            <person name="Sun H."/>
            <person name="Tunlid A."/>
            <person name="Henrissat B."/>
            <person name="Grigoriev I.V."/>
            <person name="Hibbett D.S."/>
            <person name="Martin F."/>
            <person name="Nordberg H.P."/>
            <person name="Cantor M.N."/>
            <person name="Hua S.X."/>
        </authorList>
    </citation>
    <scope>NUCLEOTIDE SEQUENCE [LARGE SCALE GENOMIC DNA]</scope>
    <source>
        <strain evidence="1 2">Ve08.2h10</strain>
    </source>
</reference>
<dbReference type="HOGENOM" id="CLU_2015987_0_0_1"/>
<proteinExistence type="predicted"/>
<keyword evidence="2" id="KW-1185">Reference proteome</keyword>
<evidence type="ECO:0000313" key="1">
    <source>
        <dbReference type="EMBL" id="KIK93984.1"/>
    </source>
</evidence>
<reference evidence="2" key="2">
    <citation type="submission" date="2015-01" db="EMBL/GenBank/DDBJ databases">
        <title>Evolutionary Origins and Diversification of the Mycorrhizal Mutualists.</title>
        <authorList>
            <consortium name="DOE Joint Genome Institute"/>
            <consortium name="Mycorrhizal Genomics Consortium"/>
            <person name="Kohler A."/>
            <person name="Kuo A."/>
            <person name="Nagy L.G."/>
            <person name="Floudas D."/>
            <person name="Copeland A."/>
            <person name="Barry K.W."/>
            <person name="Cichocki N."/>
            <person name="Veneault-Fourrey C."/>
            <person name="LaButti K."/>
            <person name="Lindquist E.A."/>
            <person name="Lipzen A."/>
            <person name="Lundell T."/>
            <person name="Morin E."/>
            <person name="Murat C."/>
            <person name="Riley R."/>
            <person name="Ohm R."/>
            <person name="Sun H."/>
            <person name="Tunlid A."/>
            <person name="Henrissat B."/>
            <person name="Grigoriev I.V."/>
            <person name="Hibbett D.S."/>
            <person name="Martin F."/>
        </authorList>
    </citation>
    <scope>NUCLEOTIDE SEQUENCE [LARGE SCALE GENOMIC DNA]</scope>
    <source>
        <strain evidence="2">Ve08.2h10</strain>
    </source>
</reference>
<dbReference type="InParanoid" id="A0A0D0E1A4"/>
<protein>
    <submittedName>
        <fullName evidence="1">Uncharacterized protein</fullName>
    </submittedName>
</protein>
<accession>A0A0D0E1A4</accession>